<dbReference type="STRING" id="272635.gene:17576778"/>
<dbReference type="InterPro" id="IPR025325">
    <property type="entry name" value="DUF4231"/>
</dbReference>
<dbReference type="PIR" id="G90535">
    <property type="entry name" value="G90535"/>
</dbReference>
<reference evidence="2 3" key="1">
    <citation type="journal article" date="2001" name="Nucleic Acids Res.">
        <title>The complete genome sequence of the murine respiratory pathogen Mycoplasma pulmonis.</title>
        <authorList>
            <person name="Chambaud I."/>
            <person name="Heilig R."/>
            <person name="Ferris S."/>
            <person name="Barbe V."/>
            <person name="Samson D."/>
            <person name="Galisson F."/>
            <person name="Moszer I."/>
            <person name="Dybvig K."/>
            <person name="Wroblewski H."/>
            <person name="Viari A."/>
            <person name="Rocha E.P.C."/>
            <person name="Blanchard A."/>
        </authorList>
    </citation>
    <scope>NUCLEOTIDE SEQUENCE [LARGE SCALE GENOMIC DNA]</scope>
    <source>
        <strain evidence="2 3">UAB CTIP</strain>
    </source>
</reference>
<dbReference type="KEGG" id="mpu:MYPU_1910"/>
<dbReference type="RefSeq" id="WP_010924995.1">
    <property type="nucleotide sequence ID" value="NC_002771.1"/>
</dbReference>
<gene>
    <name evidence="2" type="ordered locus">MYPU_1910</name>
</gene>
<protein>
    <recommendedName>
        <fullName evidence="4">DUF4231 domain-containing protein</fullName>
    </recommendedName>
</protein>
<keyword evidence="1" id="KW-1133">Transmembrane helix</keyword>
<evidence type="ECO:0008006" key="4">
    <source>
        <dbReference type="Google" id="ProtNLM"/>
    </source>
</evidence>
<evidence type="ECO:0000313" key="3">
    <source>
        <dbReference type="Proteomes" id="UP000000528"/>
    </source>
</evidence>
<name>Q98R19_MYCPU</name>
<sequence length="156" mass="17966">MKISFYDFFNKHLNDSLIKMNIYKYSFYLLNIASLCLVFYSTIVSSLHLAAIIHRAKFPELAQSFSILGAGGSDFPIITTLVSASSSLLTSLTSFFVMKERFHRNKMIYEQLIIQKILYEANAGVYSDTQKKDYLLFEKTSEITGHKKYLDEEIND</sequence>
<keyword evidence="3" id="KW-1185">Reference proteome</keyword>
<feature type="transmembrane region" description="Helical" evidence="1">
    <location>
        <begin position="27"/>
        <end position="55"/>
    </location>
</feature>
<accession>Q98R19</accession>
<keyword evidence="1" id="KW-0472">Membrane</keyword>
<proteinExistence type="predicted"/>
<evidence type="ECO:0000313" key="2">
    <source>
        <dbReference type="EMBL" id="CAC13364.1"/>
    </source>
</evidence>
<dbReference type="HOGENOM" id="CLU_1684638_0_0_14"/>
<dbReference type="EMBL" id="AL445563">
    <property type="protein sequence ID" value="CAC13364.1"/>
    <property type="molecule type" value="Genomic_DNA"/>
</dbReference>
<dbReference type="Proteomes" id="UP000000528">
    <property type="component" value="Chromosome"/>
</dbReference>
<keyword evidence="1" id="KW-0812">Transmembrane</keyword>
<dbReference type="AlphaFoldDB" id="Q98R19"/>
<dbReference type="BioCyc" id="MPUL272635:G1GT6-193-MONOMER"/>
<feature type="transmembrane region" description="Helical" evidence="1">
    <location>
        <begin position="75"/>
        <end position="97"/>
    </location>
</feature>
<dbReference type="Pfam" id="PF14015">
    <property type="entry name" value="DUF4231"/>
    <property type="match status" value="1"/>
</dbReference>
<organism evidence="3">
    <name type="scientific">Mycoplasmopsis pulmonis (strain UAB CTIP)</name>
    <name type="common">Mycoplasma pulmonis</name>
    <dbReference type="NCBI Taxonomy" id="272635"/>
    <lineage>
        <taxon>Bacteria</taxon>
        <taxon>Bacillati</taxon>
        <taxon>Mycoplasmatota</taxon>
        <taxon>Mycoplasmoidales</taxon>
        <taxon>Metamycoplasmataceae</taxon>
        <taxon>Mycoplasmopsis</taxon>
    </lineage>
</organism>
<evidence type="ECO:0000256" key="1">
    <source>
        <dbReference type="SAM" id="Phobius"/>
    </source>
</evidence>